<dbReference type="Proteomes" id="UP000029538">
    <property type="component" value="Unassembled WGS sequence"/>
</dbReference>
<evidence type="ECO:0000313" key="5">
    <source>
        <dbReference type="Proteomes" id="UP000029538"/>
    </source>
</evidence>
<dbReference type="InterPro" id="IPR051199">
    <property type="entry name" value="LPS_LOS_Heptosyltrfase"/>
</dbReference>
<name>A0A096APN5_9BACT</name>
<dbReference type="GO" id="GO:0009244">
    <property type="term" value="P:lipopolysaccharide core region biosynthetic process"/>
    <property type="evidence" value="ECO:0007669"/>
    <property type="project" value="TreeGrafter"/>
</dbReference>
<protein>
    <submittedName>
        <fullName evidence="4">Glycosyl transferase family 1</fullName>
    </submittedName>
</protein>
<dbReference type="InterPro" id="IPR002201">
    <property type="entry name" value="Glyco_trans_9"/>
</dbReference>
<organism evidence="4 5">
    <name type="scientific">Prevotella disiens DNF00882</name>
    <dbReference type="NCBI Taxonomy" id="1401075"/>
    <lineage>
        <taxon>Bacteria</taxon>
        <taxon>Pseudomonadati</taxon>
        <taxon>Bacteroidota</taxon>
        <taxon>Bacteroidia</taxon>
        <taxon>Bacteroidales</taxon>
        <taxon>Prevotellaceae</taxon>
        <taxon>Prevotella</taxon>
    </lineage>
</organism>
<dbReference type="SUPFAM" id="SSF53756">
    <property type="entry name" value="UDP-Glycosyltransferase/glycogen phosphorylase"/>
    <property type="match status" value="1"/>
</dbReference>
<keyword evidence="3" id="KW-0812">Transmembrane</keyword>
<keyword evidence="1" id="KW-0328">Glycosyltransferase</keyword>
<dbReference type="AlphaFoldDB" id="A0A096APN5"/>
<feature type="transmembrane region" description="Helical" evidence="3">
    <location>
        <begin position="7"/>
        <end position="28"/>
    </location>
</feature>
<gene>
    <name evidence="4" type="ORF">HMPREF0654_08430</name>
</gene>
<evidence type="ECO:0000256" key="2">
    <source>
        <dbReference type="ARBA" id="ARBA00022679"/>
    </source>
</evidence>
<dbReference type="RefSeq" id="WP_036883914.1">
    <property type="nucleotide sequence ID" value="NZ_JRNR01000081.1"/>
</dbReference>
<keyword evidence="2 4" id="KW-0808">Transferase</keyword>
<keyword evidence="3" id="KW-0472">Membrane</keyword>
<dbReference type="Pfam" id="PF01075">
    <property type="entry name" value="Glyco_transf_9"/>
    <property type="match status" value="1"/>
</dbReference>
<evidence type="ECO:0000313" key="4">
    <source>
        <dbReference type="EMBL" id="KGF48671.1"/>
    </source>
</evidence>
<evidence type="ECO:0000256" key="1">
    <source>
        <dbReference type="ARBA" id="ARBA00022676"/>
    </source>
</evidence>
<dbReference type="Gene3D" id="3.40.50.2000">
    <property type="entry name" value="Glycogen Phosphorylase B"/>
    <property type="match status" value="2"/>
</dbReference>
<proteinExistence type="predicted"/>
<dbReference type="GO" id="GO:0008713">
    <property type="term" value="F:ADP-heptose-lipopolysaccharide heptosyltransferase activity"/>
    <property type="evidence" value="ECO:0007669"/>
    <property type="project" value="TreeGrafter"/>
</dbReference>
<dbReference type="CDD" id="cd03789">
    <property type="entry name" value="GT9_LPS_heptosyltransferase"/>
    <property type="match status" value="1"/>
</dbReference>
<dbReference type="PANTHER" id="PTHR30160">
    <property type="entry name" value="TETRAACYLDISACCHARIDE 4'-KINASE-RELATED"/>
    <property type="match status" value="1"/>
</dbReference>
<dbReference type="EMBL" id="JRNR01000081">
    <property type="protein sequence ID" value="KGF48671.1"/>
    <property type="molecule type" value="Genomic_DNA"/>
</dbReference>
<dbReference type="PANTHER" id="PTHR30160:SF22">
    <property type="entry name" value="LIPOPOLYSACCHARIDE CORE BIOSYNTHESIS PROTEIN"/>
    <property type="match status" value="1"/>
</dbReference>
<evidence type="ECO:0000256" key="3">
    <source>
        <dbReference type="SAM" id="Phobius"/>
    </source>
</evidence>
<dbReference type="GO" id="GO:0005829">
    <property type="term" value="C:cytosol"/>
    <property type="evidence" value="ECO:0007669"/>
    <property type="project" value="TreeGrafter"/>
</dbReference>
<accession>A0A096APN5</accession>
<reference evidence="4 5" key="1">
    <citation type="submission" date="2014-07" db="EMBL/GenBank/DDBJ databases">
        <authorList>
            <person name="McCorrison J."/>
            <person name="Sanka R."/>
            <person name="Torralba M."/>
            <person name="Gillis M."/>
            <person name="Haft D.H."/>
            <person name="Methe B."/>
            <person name="Sutton G."/>
            <person name="Nelson K.E."/>
        </authorList>
    </citation>
    <scope>NUCLEOTIDE SEQUENCE [LARGE SCALE GENOMIC DNA]</scope>
    <source>
        <strain evidence="4 5">DNF00882</strain>
    </source>
</reference>
<sequence>MRTDHIIIIRFSAIGDVAMAVPVIYSLATQYPKVRISVLSRPFARPFFAYMPKNVDFMEADLKGEYVGIKGLNKLYGRLLAKQPTAIADFHNVLRTKFIRNRFKLHGYKVATIDKHKAEKRKLCRKSNKVMEQQPTSFQNYADVLARLGYPIKIDFTTLFQNGENALSSLTSIGEKPNNEQWFGIAPFAAHEGKMYPKEKMEEVIQLLQDSKCPLRLFLFGGGKEEKEILSQWAAKYPICTCAFEKLNGLNEELILMSHLDLMLSMDSANMHLASLVGTRVVSIWGATHPFCGFLGWKQSEKDVIQNENLTCRPCSVYGNQPCYRQDFACMNSIEPQTIVHHLLEQTIPTNPLNTSETNENKS</sequence>
<keyword evidence="3" id="KW-1133">Transmembrane helix</keyword>
<comment type="caution">
    <text evidence="4">The sequence shown here is derived from an EMBL/GenBank/DDBJ whole genome shotgun (WGS) entry which is preliminary data.</text>
</comment>